<dbReference type="Pfam" id="PF00520">
    <property type="entry name" value="Ion_trans"/>
    <property type="match status" value="1"/>
</dbReference>
<feature type="region of interest" description="Disordered" evidence="7">
    <location>
        <begin position="583"/>
        <end position="629"/>
    </location>
</feature>
<dbReference type="PROSITE" id="PS00888">
    <property type="entry name" value="CNMP_BINDING_1"/>
    <property type="match status" value="1"/>
</dbReference>
<dbReference type="InterPro" id="IPR014710">
    <property type="entry name" value="RmlC-like_jellyroll"/>
</dbReference>
<feature type="region of interest" description="Disordered" evidence="7">
    <location>
        <begin position="530"/>
        <end position="571"/>
    </location>
</feature>
<dbReference type="PANTHER" id="PTHR45689:SF5">
    <property type="entry name" value="I[[H]] CHANNEL, ISOFORM E"/>
    <property type="match status" value="1"/>
</dbReference>
<feature type="transmembrane region" description="Helical" evidence="8">
    <location>
        <begin position="54"/>
        <end position="75"/>
    </location>
</feature>
<comment type="caution">
    <text evidence="10">The sequence shown here is derived from an EMBL/GenBank/DDBJ whole genome shotgun (WGS) entry which is preliminary data.</text>
</comment>
<dbReference type="Pfam" id="PF00027">
    <property type="entry name" value="cNMP_binding"/>
    <property type="match status" value="1"/>
</dbReference>
<keyword evidence="11" id="KW-1185">Reference proteome</keyword>
<proteinExistence type="predicted"/>
<dbReference type="GO" id="GO:0003254">
    <property type="term" value="P:regulation of membrane depolarization"/>
    <property type="evidence" value="ECO:0007669"/>
    <property type="project" value="TreeGrafter"/>
</dbReference>
<evidence type="ECO:0000313" key="10">
    <source>
        <dbReference type="EMBL" id="KAK3766090.1"/>
    </source>
</evidence>
<dbReference type="PROSITE" id="PS50042">
    <property type="entry name" value="CNMP_BINDING_3"/>
    <property type="match status" value="1"/>
</dbReference>
<evidence type="ECO:0000256" key="4">
    <source>
        <dbReference type="ARBA" id="ARBA00022989"/>
    </source>
</evidence>
<evidence type="ECO:0000256" key="2">
    <source>
        <dbReference type="ARBA" id="ARBA00022448"/>
    </source>
</evidence>
<dbReference type="SUPFAM" id="SSF51206">
    <property type="entry name" value="cAMP-binding domain-like"/>
    <property type="match status" value="1"/>
</dbReference>
<feature type="transmembrane region" description="Helical" evidence="8">
    <location>
        <begin position="198"/>
        <end position="221"/>
    </location>
</feature>
<dbReference type="Gene3D" id="1.10.287.70">
    <property type="match status" value="1"/>
</dbReference>
<feature type="compositionally biased region" description="Basic and acidic residues" evidence="7">
    <location>
        <begin position="583"/>
        <end position="613"/>
    </location>
</feature>
<dbReference type="GO" id="GO:0035725">
    <property type="term" value="P:sodium ion transmembrane transport"/>
    <property type="evidence" value="ECO:0007669"/>
    <property type="project" value="TreeGrafter"/>
</dbReference>
<accession>A0AAE0ZBF4</accession>
<dbReference type="SUPFAM" id="SSF81324">
    <property type="entry name" value="Voltage-gated potassium channels"/>
    <property type="match status" value="1"/>
</dbReference>
<dbReference type="InterPro" id="IPR051413">
    <property type="entry name" value="K/Na_HCN_channel"/>
</dbReference>
<feature type="region of interest" description="Disordered" evidence="7">
    <location>
        <begin position="769"/>
        <end position="890"/>
    </location>
</feature>
<evidence type="ECO:0000256" key="8">
    <source>
        <dbReference type="SAM" id="Phobius"/>
    </source>
</evidence>
<keyword evidence="5" id="KW-0406">Ion transport</keyword>
<dbReference type="InterPro" id="IPR005821">
    <property type="entry name" value="Ion_trans_dom"/>
</dbReference>
<evidence type="ECO:0000256" key="3">
    <source>
        <dbReference type="ARBA" id="ARBA00022692"/>
    </source>
</evidence>
<feature type="compositionally biased region" description="Basic and acidic residues" evidence="7">
    <location>
        <begin position="839"/>
        <end position="867"/>
    </location>
</feature>
<comment type="subcellular location">
    <subcellularLocation>
        <location evidence="1">Membrane</location>
        <topology evidence="1">Multi-pass membrane protein</topology>
    </subcellularLocation>
</comment>
<dbReference type="GO" id="GO:0005249">
    <property type="term" value="F:voltage-gated potassium channel activity"/>
    <property type="evidence" value="ECO:0007669"/>
    <property type="project" value="TreeGrafter"/>
</dbReference>
<dbReference type="SMART" id="SM00100">
    <property type="entry name" value="cNMP"/>
    <property type="match status" value="1"/>
</dbReference>
<feature type="transmembrane region" description="Helical" evidence="8">
    <location>
        <begin position="28"/>
        <end position="48"/>
    </location>
</feature>
<dbReference type="InterPro" id="IPR000595">
    <property type="entry name" value="cNMP-bd_dom"/>
</dbReference>
<evidence type="ECO:0000256" key="6">
    <source>
        <dbReference type="ARBA" id="ARBA00023136"/>
    </source>
</evidence>
<feature type="domain" description="Cyclic nucleotide-binding" evidence="9">
    <location>
        <begin position="385"/>
        <end position="501"/>
    </location>
</feature>
<dbReference type="InterPro" id="IPR018490">
    <property type="entry name" value="cNMP-bd_dom_sf"/>
</dbReference>
<dbReference type="AlphaFoldDB" id="A0AAE0ZBF4"/>
<gene>
    <name evidence="10" type="ORF">RRG08_002323</name>
</gene>
<feature type="compositionally biased region" description="Basic and acidic residues" evidence="7">
    <location>
        <begin position="769"/>
        <end position="778"/>
    </location>
</feature>
<keyword evidence="4 8" id="KW-1133">Transmembrane helix</keyword>
<sequence>MGVSIVKFGSEEVVALNILCGKGFYWDLFMLVLLIANLIILPVAISFFNDDLSTHWIVFNCISDTVFFLDIVINFRTGIFVEKARVEASDDHQGIILNDFADEIILDPRLIAKQYMKTWFFLDLLSSVPMDYIFLMWDSEADFNQLFHAGTKAEIRQETPPYWQGRALRMLRLAKLLSLLRLLRLSRLVRYVQQWEEFLAFAGKFMRIFNLICLMVLLGHWNGCLQFLVPMIQNFPKDCWVSLEELKNAHWAEQYTWAVFKALSHMLCIGYGRFPPQNMTDTWLTILSMLSGATCYALFLAHTTTLIQSFDTSRRLYNEKFKQVEEYMVYRKLPRSLRQRITDYYEHRYQGKMFDEETILSELNECLKHEVVNHNCRALVASVPFFTNADPSFVSEVVSKLKFEVYQPGDYIIREGTMGTKMFFIQEGIVDIVTSDGEVATSLSDGSYFGEICLLTNARRVASVRAETYACLYSLAVEHFTGVLDRYPVMRRTMESVAAERLTKIGKNPSIVSSRADLEEDQKLVNEIVMESTPIPTSASEDEEGRDSDESSDGSKHHHHDHHGHSKKKTAFKFDFSTKLHKISEEKKQRAREQAGKEKEKEKDLLDFGEGKPHSQTNLHHRSSAGSGHVWSKLPKVYSGSNLFGLRVPSLPERKRSGSVGDALGLAKTRLTQSLEEADEESGGNRGDGEEEKRRGSSLGVKLLKAFELKEIKPKPQPKSHLAVLIDAKMRENQTIAARATPKRASLPTVCEHKDSSNVVIDVGEVARDFDPLRKESEQLPDTPPVKPGCMKVLKSSLKGSSSSSQAPKGPAPTISNDEPAKIAGVECSEIGSSATSATKEKQADKSPSPKREATEKAEEDKAKEQSSKVVFFTDPISEAYGQKNKSNSS</sequence>
<dbReference type="EMBL" id="JAWDGP010004263">
    <property type="protein sequence ID" value="KAK3766090.1"/>
    <property type="molecule type" value="Genomic_DNA"/>
</dbReference>
<feature type="compositionally biased region" description="Basic residues" evidence="7">
    <location>
        <begin position="556"/>
        <end position="571"/>
    </location>
</feature>
<evidence type="ECO:0000256" key="7">
    <source>
        <dbReference type="SAM" id="MobiDB-lite"/>
    </source>
</evidence>
<evidence type="ECO:0000313" key="11">
    <source>
        <dbReference type="Proteomes" id="UP001283361"/>
    </source>
</evidence>
<keyword evidence="6 8" id="KW-0472">Membrane</keyword>
<protein>
    <recommendedName>
        <fullName evidence="9">Cyclic nucleotide-binding domain-containing protein</fullName>
    </recommendedName>
</protein>
<evidence type="ECO:0000256" key="5">
    <source>
        <dbReference type="ARBA" id="ARBA00023065"/>
    </source>
</evidence>
<dbReference type="CDD" id="cd00038">
    <property type="entry name" value="CAP_ED"/>
    <property type="match status" value="1"/>
</dbReference>
<keyword evidence="2" id="KW-0813">Transport</keyword>
<feature type="compositionally biased region" description="Low complexity" evidence="7">
    <location>
        <begin position="794"/>
        <end position="805"/>
    </location>
</feature>
<dbReference type="GO" id="GO:0098855">
    <property type="term" value="C:HCN channel complex"/>
    <property type="evidence" value="ECO:0007669"/>
    <property type="project" value="TreeGrafter"/>
</dbReference>
<dbReference type="InterPro" id="IPR018488">
    <property type="entry name" value="cNMP-bd_CS"/>
</dbReference>
<dbReference type="Proteomes" id="UP001283361">
    <property type="component" value="Unassembled WGS sequence"/>
</dbReference>
<reference evidence="10" key="1">
    <citation type="journal article" date="2023" name="G3 (Bethesda)">
        <title>A reference genome for the long-term kleptoplast-retaining sea slug Elysia crispata morphotype clarki.</title>
        <authorList>
            <person name="Eastman K.E."/>
            <person name="Pendleton A.L."/>
            <person name="Shaikh M.A."/>
            <person name="Suttiyut T."/>
            <person name="Ogas R."/>
            <person name="Tomko P."/>
            <person name="Gavelis G."/>
            <person name="Widhalm J.R."/>
            <person name="Wisecaver J.H."/>
        </authorList>
    </citation>
    <scope>NUCLEOTIDE SEQUENCE</scope>
    <source>
        <strain evidence="10">ECLA1</strain>
    </source>
</reference>
<evidence type="ECO:0000256" key="1">
    <source>
        <dbReference type="ARBA" id="ARBA00004141"/>
    </source>
</evidence>
<organism evidence="10 11">
    <name type="scientific">Elysia crispata</name>
    <name type="common">lettuce slug</name>
    <dbReference type="NCBI Taxonomy" id="231223"/>
    <lineage>
        <taxon>Eukaryota</taxon>
        <taxon>Metazoa</taxon>
        <taxon>Spiralia</taxon>
        <taxon>Lophotrochozoa</taxon>
        <taxon>Mollusca</taxon>
        <taxon>Gastropoda</taxon>
        <taxon>Heterobranchia</taxon>
        <taxon>Euthyneura</taxon>
        <taxon>Panpulmonata</taxon>
        <taxon>Sacoglossa</taxon>
        <taxon>Placobranchoidea</taxon>
        <taxon>Plakobranchidae</taxon>
        <taxon>Elysia</taxon>
    </lineage>
</organism>
<evidence type="ECO:0000259" key="9">
    <source>
        <dbReference type="PROSITE" id="PS50042"/>
    </source>
</evidence>
<dbReference type="PANTHER" id="PTHR45689">
    <property type="entry name" value="I[[H]] CHANNEL, ISOFORM E"/>
    <property type="match status" value="1"/>
</dbReference>
<feature type="compositionally biased region" description="Acidic residues" evidence="7">
    <location>
        <begin position="540"/>
        <end position="552"/>
    </location>
</feature>
<name>A0AAE0ZBF4_9GAST</name>
<dbReference type="Gene3D" id="1.10.287.630">
    <property type="entry name" value="Helix hairpin bin"/>
    <property type="match status" value="1"/>
</dbReference>
<feature type="transmembrane region" description="Helical" evidence="8">
    <location>
        <begin position="283"/>
        <end position="307"/>
    </location>
</feature>
<keyword evidence="3 8" id="KW-0812">Transmembrane</keyword>
<feature type="region of interest" description="Disordered" evidence="7">
    <location>
        <begin position="671"/>
        <end position="697"/>
    </location>
</feature>
<dbReference type="Gene3D" id="2.60.120.10">
    <property type="entry name" value="Jelly Rolls"/>
    <property type="match status" value="1"/>
</dbReference>